<dbReference type="Proteomes" id="UP000198414">
    <property type="component" value="Unassembled WGS sequence"/>
</dbReference>
<dbReference type="RefSeq" id="WP_089121858.1">
    <property type="nucleotide sequence ID" value="NZ_BCMI01000031.1"/>
</dbReference>
<dbReference type="OrthoDB" id="2146187at2"/>
<sequence length="134" mass="14930">MADLDEQMMAWYRQVGKLIPSTTKKVVMTTAAGEVLRGELAKTTRAKHYQENRTKGVKHLADSVELNPNDIGGEVNGSTVVGFTGKDGINHGRIARFLNDGTKKIVGDQFVDHSREIARPLMLKAEYEAYKKLR</sequence>
<accession>A0A1Z5IZ87</accession>
<evidence type="ECO:0000313" key="2">
    <source>
        <dbReference type="Proteomes" id="UP000198414"/>
    </source>
</evidence>
<name>A0A1Z5IZ87_9LACO</name>
<dbReference type="EMBL" id="BCMI01000031">
    <property type="protein sequence ID" value="GAX06946.1"/>
    <property type="molecule type" value="Genomic_DNA"/>
</dbReference>
<protein>
    <submittedName>
        <fullName evidence="1">Uncharacterized protein</fullName>
    </submittedName>
</protein>
<comment type="caution">
    <text evidence="1">The sequence shown here is derived from an EMBL/GenBank/DDBJ whole genome shotgun (WGS) entry which is preliminary data.</text>
</comment>
<dbReference type="AlphaFoldDB" id="A0A1Z5IZ87"/>
<proteinExistence type="predicted"/>
<gene>
    <name evidence="1" type="ORF">IWT25_02294</name>
</gene>
<reference evidence="1 2" key="1">
    <citation type="submission" date="2015-11" db="EMBL/GenBank/DDBJ databases">
        <title>Draft genome sequences of new species of the genus Lactobacillus isolated from orchardgrass silage.</title>
        <authorList>
            <person name="Tohno M."/>
            <person name="Tanizawa Y."/>
            <person name="Arita M."/>
        </authorList>
    </citation>
    <scope>NUCLEOTIDE SEQUENCE [LARGE SCALE GENOMIC DNA]</scope>
    <source>
        <strain evidence="1 2">IWT25</strain>
    </source>
</reference>
<evidence type="ECO:0000313" key="1">
    <source>
        <dbReference type="EMBL" id="GAX06946.1"/>
    </source>
</evidence>
<organism evidence="1 2">
    <name type="scientific">Secundilactobacillus pentosiphilus</name>
    <dbReference type="NCBI Taxonomy" id="1714682"/>
    <lineage>
        <taxon>Bacteria</taxon>
        <taxon>Bacillati</taxon>
        <taxon>Bacillota</taxon>
        <taxon>Bacilli</taxon>
        <taxon>Lactobacillales</taxon>
        <taxon>Lactobacillaceae</taxon>
        <taxon>Secundilactobacillus</taxon>
    </lineage>
</organism>